<dbReference type="PANTHER" id="PTHR32322:SF9">
    <property type="entry name" value="AMINO-ACID METABOLITE EFFLUX PUMP-RELATED"/>
    <property type="match status" value="1"/>
</dbReference>
<dbReference type="InterPro" id="IPR037185">
    <property type="entry name" value="EmrE-like"/>
</dbReference>
<feature type="transmembrane region" description="Helical" evidence="5">
    <location>
        <begin position="214"/>
        <end position="233"/>
    </location>
</feature>
<dbReference type="AlphaFoldDB" id="A0A2A4Z2Y6"/>
<reference key="1">
    <citation type="submission" date="2017-08" db="EMBL/GenBank/DDBJ databases">
        <title>A dynamic microbial community with high functional redundancy inhabits the cold, oxic subseafloor aquifer.</title>
        <authorList>
            <person name="Tully B.J."/>
            <person name="Wheat C.G."/>
            <person name="Glazer B.T."/>
            <person name="Huber J.A."/>
        </authorList>
    </citation>
    <scope>NUCLEOTIDE SEQUENCE [LARGE SCALE GENOMIC DNA]</scope>
</reference>
<keyword evidence="2 5" id="KW-0812">Transmembrane</keyword>
<feature type="domain" description="EamA" evidence="6">
    <location>
        <begin position="149"/>
        <end position="284"/>
    </location>
</feature>
<reference evidence="7" key="2">
    <citation type="journal article" date="2018" name="ISME J.">
        <title>A dynamic microbial community with high functional redundancy inhabits the cold, oxic subseafloor aquifer.</title>
        <authorList>
            <person name="Tully B.J."/>
            <person name="Wheat C.G."/>
            <person name="Glazer B.T."/>
            <person name="Huber J.A."/>
        </authorList>
    </citation>
    <scope>NUCLEOTIDE SEQUENCE</scope>
    <source>
        <strain evidence="7">NORP83</strain>
    </source>
</reference>
<feature type="transmembrane region" description="Helical" evidence="5">
    <location>
        <begin position="147"/>
        <end position="168"/>
    </location>
</feature>
<evidence type="ECO:0000256" key="1">
    <source>
        <dbReference type="ARBA" id="ARBA00004141"/>
    </source>
</evidence>
<evidence type="ECO:0000259" key="6">
    <source>
        <dbReference type="Pfam" id="PF00892"/>
    </source>
</evidence>
<dbReference type="SUPFAM" id="SSF103481">
    <property type="entry name" value="Multidrug resistance efflux transporter EmrE"/>
    <property type="match status" value="2"/>
</dbReference>
<evidence type="ECO:0000313" key="7">
    <source>
        <dbReference type="EMBL" id="PCJ01271.1"/>
    </source>
</evidence>
<dbReference type="EMBL" id="NVUS01000008">
    <property type="protein sequence ID" value="PCJ01271.1"/>
    <property type="molecule type" value="Genomic_DNA"/>
</dbReference>
<evidence type="ECO:0000256" key="2">
    <source>
        <dbReference type="ARBA" id="ARBA00022692"/>
    </source>
</evidence>
<feature type="transmembrane region" description="Helical" evidence="5">
    <location>
        <begin position="32"/>
        <end position="51"/>
    </location>
</feature>
<evidence type="ECO:0000256" key="4">
    <source>
        <dbReference type="ARBA" id="ARBA00023136"/>
    </source>
</evidence>
<keyword evidence="3 5" id="KW-1133">Transmembrane helix</keyword>
<dbReference type="InterPro" id="IPR000620">
    <property type="entry name" value="EamA_dom"/>
</dbReference>
<comment type="caution">
    <text evidence="7">The sequence shown here is derived from an EMBL/GenBank/DDBJ whole genome shotgun (WGS) entry which is preliminary data.</text>
</comment>
<accession>A0A2A4Z2Y6</accession>
<feature type="transmembrane region" description="Helical" evidence="5">
    <location>
        <begin position="90"/>
        <end position="110"/>
    </location>
</feature>
<evidence type="ECO:0000256" key="3">
    <source>
        <dbReference type="ARBA" id="ARBA00022989"/>
    </source>
</evidence>
<feature type="domain" description="EamA" evidence="6">
    <location>
        <begin position="4"/>
        <end position="136"/>
    </location>
</feature>
<feature type="transmembrane region" description="Helical" evidence="5">
    <location>
        <begin position="267"/>
        <end position="285"/>
    </location>
</feature>
<gene>
    <name evidence="7" type="ORF">COB13_07905</name>
</gene>
<evidence type="ECO:0000256" key="5">
    <source>
        <dbReference type="SAM" id="Phobius"/>
    </source>
</evidence>
<feature type="transmembrane region" description="Helical" evidence="5">
    <location>
        <begin position="122"/>
        <end position="141"/>
    </location>
</feature>
<dbReference type="Pfam" id="PF00892">
    <property type="entry name" value="EamA"/>
    <property type="match status" value="2"/>
</dbReference>
<feature type="transmembrane region" description="Helical" evidence="5">
    <location>
        <begin position="245"/>
        <end position="261"/>
    </location>
</feature>
<dbReference type="GO" id="GO:0016020">
    <property type="term" value="C:membrane"/>
    <property type="evidence" value="ECO:0007669"/>
    <property type="project" value="UniProtKB-SubCell"/>
</dbReference>
<keyword evidence="4 5" id="KW-0472">Membrane</keyword>
<organism evidence="7">
    <name type="scientific">OCS116 cluster bacterium</name>
    <dbReference type="NCBI Taxonomy" id="2030921"/>
    <lineage>
        <taxon>Bacteria</taxon>
        <taxon>Pseudomonadati</taxon>
        <taxon>Pseudomonadota</taxon>
        <taxon>Alphaproteobacteria</taxon>
        <taxon>OCS116 cluster</taxon>
    </lineage>
</organism>
<comment type="subcellular location">
    <subcellularLocation>
        <location evidence="1">Membrane</location>
        <topology evidence="1">Multi-pass membrane protein</topology>
    </subcellularLocation>
</comment>
<feature type="transmembrane region" description="Helical" evidence="5">
    <location>
        <begin position="180"/>
        <end position="202"/>
    </location>
</feature>
<sequence>MKNILLWILLATIWGSSYLAIKIGVESIDPLSLVAMRMMIGTIILLVILRAQSLSLPRDLASWGVLTVSGLFGSIIPFSLISFGELHVESGLAALLMGISPVVTILLAPLAHKDEKLTKRSLIGIGFGILGLLVLFGPAALNGFGSHIMGQLAVLGAALCYAFTTLYLRKYANLPAVTMSAGSMLIGTIIIVIAAFIIDAPLSSDLPSFNSLSAAIYLGIFPTALATWIYFYLVPQLGAARMSQINFMVPVVGALLGIVFLNEALGFNALIALLLILTAIYFVSFKPKVK</sequence>
<feature type="transmembrane region" description="Helical" evidence="5">
    <location>
        <begin position="63"/>
        <end position="84"/>
    </location>
</feature>
<proteinExistence type="predicted"/>
<protein>
    <recommendedName>
        <fullName evidence="6">EamA domain-containing protein</fullName>
    </recommendedName>
</protein>
<name>A0A2A4Z2Y6_9PROT</name>
<dbReference type="PANTHER" id="PTHR32322">
    <property type="entry name" value="INNER MEMBRANE TRANSPORTER"/>
    <property type="match status" value="1"/>
</dbReference>
<dbReference type="InterPro" id="IPR050638">
    <property type="entry name" value="AA-Vitamin_Transporters"/>
</dbReference>